<dbReference type="Pfam" id="PF00190">
    <property type="entry name" value="Cupin_1"/>
    <property type="match status" value="1"/>
</dbReference>
<evidence type="ECO:0000259" key="1">
    <source>
        <dbReference type="Pfam" id="PF00190"/>
    </source>
</evidence>
<dbReference type="PANTHER" id="PTHR36448">
    <property type="entry name" value="BLR7373 PROTEIN"/>
    <property type="match status" value="1"/>
</dbReference>
<feature type="domain" description="Cupin type-1" evidence="1">
    <location>
        <begin position="63"/>
        <end position="125"/>
    </location>
</feature>
<dbReference type="EMBL" id="KB822718">
    <property type="protein sequence ID" value="ETN42985.1"/>
    <property type="molecule type" value="Genomic_DNA"/>
</dbReference>
<dbReference type="InParanoid" id="W2S314"/>
<dbReference type="SUPFAM" id="SSF51182">
    <property type="entry name" value="RmlC-like cupins"/>
    <property type="match status" value="1"/>
</dbReference>
<dbReference type="Proteomes" id="UP000030752">
    <property type="component" value="Unassembled WGS sequence"/>
</dbReference>
<dbReference type="OrthoDB" id="2446447at2759"/>
<dbReference type="CDD" id="cd02219">
    <property type="entry name" value="cupin_YjlB-like"/>
    <property type="match status" value="1"/>
</dbReference>
<protein>
    <recommendedName>
        <fullName evidence="1">Cupin type-1 domain-containing protein</fullName>
    </recommendedName>
</protein>
<organism evidence="2 3">
    <name type="scientific">Cyphellophora europaea (strain CBS 101466)</name>
    <name type="common">Phialophora europaea</name>
    <dbReference type="NCBI Taxonomy" id="1220924"/>
    <lineage>
        <taxon>Eukaryota</taxon>
        <taxon>Fungi</taxon>
        <taxon>Dikarya</taxon>
        <taxon>Ascomycota</taxon>
        <taxon>Pezizomycotina</taxon>
        <taxon>Eurotiomycetes</taxon>
        <taxon>Chaetothyriomycetidae</taxon>
        <taxon>Chaetothyriales</taxon>
        <taxon>Cyphellophoraceae</taxon>
        <taxon>Cyphellophora</taxon>
    </lineage>
</organism>
<evidence type="ECO:0000313" key="3">
    <source>
        <dbReference type="Proteomes" id="UP000030752"/>
    </source>
</evidence>
<dbReference type="Gene3D" id="2.60.120.10">
    <property type="entry name" value="Jelly Rolls"/>
    <property type="match status" value="1"/>
</dbReference>
<dbReference type="InterPro" id="IPR006045">
    <property type="entry name" value="Cupin_1"/>
</dbReference>
<dbReference type="PANTHER" id="PTHR36448:SF3">
    <property type="entry name" value="CUPIN TYPE-2 DOMAIN-CONTAINING PROTEIN"/>
    <property type="match status" value="1"/>
</dbReference>
<sequence length="214" mass="22920">MVEVKKYNLPPTALIPNSPQPLLHYPGLLQDLDCNAPGVHDTFTKNGWKTQWIFRYGPSQRSHYHSRAHECMVVLSGRATIRFGVADTSADLSASTHGPARESGGVEVPAQKGDVFILPAGTAHKTFDTTPGEFKLLTPGDGHGIEAGNAREALGSIQLDGFTMIGAYPVGGGEWDFAKGGEDEGAYEKVWAVPKPESDPVLGQAPEGLVGQWK</sequence>
<keyword evidence="3" id="KW-1185">Reference proteome</keyword>
<dbReference type="RefSeq" id="XP_008714721.1">
    <property type="nucleotide sequence ID" value="XM_008716499.1"/>
</dbReference>
<evidence type="ECO:0000313" key="2">
    <source>
        <dbReference type="EMBL" id="ETN42985.1"/>
    </source>
</evidence>
<dbReference type="InterPro" id="IPR047121">
    <property type="entry name" value="YjiB-like"/>
</dbReference>
<reference evidence="2 3" key="1">
    <citation type="submission" date="2013-03" db="EMBL/GenBank/DDBJ databases">
        <title>The Genome Sequence of Phialophora europaea CBS 101466.</title>
        <authorList>
            <consortium name="The Broad Institute Genomics Platform"/>
            <person name="Cuomo C."/>
            <person name="de Hoog S."/>
            <person name="Gorbushina A."/>
            <person name="Walker B."/>
            <person name="Young S.K."/>
            <person name="Zeng Q."/>
            <person name="Gargeya S."/>
            <person name="Fitzgerald M."/>
            <person name="Haas B."/>
            <person name="Abouelleil A."/>
            <person name="Allen A.W."/>
            <person name="Alvarado L."/>
            <person name="Arachchi H.M."/>
            <person name="Berlin A.M."/>
            <person name="Chapman S.B."/>
            <person name="Gainer-Dewar J."/>
            <person name="Goldberg J."/>
            <person name="Griggs A."/>
            <person name="Gujja S."/>
            <person name="Hansen M."/>
            <person name="Howarth C."/>
            <person name="Imamovic A."/>
            <person name="Ireland A."/>
            <person name="Larimer J."/>
            <person name="McCowan C."/>
            <person name="Murphy C."/>
            <person name="Pearson M."/>
            <person name="Poon T.W."/>
            <person name="Priest M."/>
            <person name="Roberts A."/>
            <person name="Saif S."/>
            <person name="Shea T."/>
            <person name="Sisk P."/>
            <person name="Sykes S."/>
            <person name="Wortman J."/>
            <person name="Nusbaum C."/>
            <person name="Birren B."/>
        </authorList>
    </citation>
    <scope>NUCLEOTIDE SEQUENCE [LARGE SCALE GENOMIC DNA]</scope>
    <source>
        <strain evidence="2 3">CBS 101466</strain>
    </source>
</reference>
<dbReference type="AlphaFoldDB" id="W2S314"/>
<dbReference type="HOGENOM" id="CLU_084522_0_0_1"/>
<dbReference type="InterPro" id="IPR014710">
    <property type="entry name" value="RmlC-like_jellyroll"/>
</dbReference>
<dbReference type="InterPro" id="IPR011051">
    <property type="entry name" value="RmlC_Cupin_sf"/>
</dbReference>
<proteinExistence type="predicted"/>
<dbReference type="VEuPathDB" id="FungiDB:HMPREF1541_02143"/>
<dbReference type="eggNOG" id="ENOG502SJKY">
    <property type="taxonomic scope" value="Eukaryota"/>
</dbReference>
<dbReference type="GeneID" id="19969482"/>
<gene>
    <name evidence="2" type="ORF">HMPREF1541_02143</name>
</gene>
<accession>W2S314</accession>
<name>W2S314_CYPE1</name>